<dbReference type="RefSeq" id="WP_340366091.1">
    <property type="nucleotide sequence ID" value="NZ_JBBKZV010000019.1"/>
</dbReference>
<gene>
    <name evidence="1" type="ORF">WKW80_24045</name>
</gene>
<dbReference type="EMBL" id="JBBKZV010000019">
    <property type="protein sequence ID" value="MEJ8825062.1"/>
    <property type="molecule type" value="Genomic_DNA"/>
</dbReference>
<dbReference type="Proteomes" id="UP001363010">
    <property type="component" value="Unassembled WGS sequence"/>
</dbReference>
<reference evidence="1 2" key="1">
    <citation type="submission" date="2024-03" db="EMBL/GenBank/DDBJ databases">
        <title>Novel species of the genus Variovorax.</title>
        <authorList>
            <person name="Liu Q."/>
            <person name="Xin Y.-H."/>
        </authorList>
    </citation>
    <scope>NUCLEOTIDE SEQUENCE [LARGE SCALE GENOMIC DNA]</scope>
    <source>
        <strain evidence="1 2">KACC 18501</strain>
    </source>
</reference>
<keyword evidence="2" id="KW-1185">Reference proteome</keyword>
<evidence type="ECO:0000313" key="2">
    <source>
        <dbReference type="Proteomes" id="UP001363010"/>
    </source>
</evidence>
<proteinExistence type="predicted"/>
<protein>
    <submittedName>
        <fullName evidence="1">Uncharacterized protein</fullName>
    </submittedName>
</protein>
<sequence length="130" mass="14267">MVSMLQDEPVLIRHDANMLVLQFVSSDQLIQADCPARDWSEEDQHAAIVLGGHRRSAEEAMVRSAGGQLVAGRYIRYASRIFDSALRKRVAEGECSICVFSSLGDRDAFCLLTGAHPADFARAMATDDLP</sequence>
<evidence type="ECO:0000313" key="1">
    <source>
        <dbReference type="EMBL" id="MEJ8825062.1"/>
    </source>
</evidence>
<name>A0ABU8W4T7_9BURK</name>
<accession>A0ABU8W4T7</accession>
<comment type="caution">
    <text evidence="1">The sequence shown here is derived from an EMBL/GenBank/DDBJ whole genome shotgun (WGS) entry which is preliminary data.</text>
</comment>
<organism evidence="1 2">
    <name type="scientific">Variovorax humicola</name>
    <dbReference type="NCBI Taxonomy" id="1769758"/>
    <lineage>
        <taxon>Bacteria</taxon>
        <taxon>Pseudomonadati</taxon>
        <taxon>Pseudomonadota</taxon>
        <taxon>Betaproteobacteria</taxon>
        <taxon>Burkholderiales</taxon>
        <taxon>Comamonadaceae</taxon>
        <taxon>Variovorax</taxon>
    </lineage>
</organism>